<gene>
    <name evidence="8" type="ORF">GCM10011507_31890</name>
</gene>
<feature type="domain" description="TonB-dependent transporter Oar-like beta-barrel" evidence="7">
    <location>
        <begin position="210"/>
        <end position="1077"/>
    </location>
</feature>
<evidence type="ECO:0000256" key="5">
    <source>
        <dbReference type="ARBA" id="ARBA00023136"/>
    </source>
</evidence>
<dbReference type="InterPro" id="IPR036942">
    <property type="entry name" value="Beta-barrel_TonB_sf"/>
</dbReference>
<dbReference type="EMBL" id="BMJB01000003">
    <property type="protein sequence ID" value="GGA78276.1"/>
    <property type="molecule type" value="Genomic_DNA"/>
</dbReference>
<dbReference type="PANTHER" id="PTHR30069:SF46">
    <property type="entry name" value="OAR PROTEIN"/>
    <property type="match status" value="1"/>
</dbReference>
<evidence type="ECO:0000256" key="1">
    <source>
        <dbReference type="ARBA" id="ARBA00004571"/>
    </source>
</evidence>
<dbReference type="Pfam" id="PF13620">
    <property type="entry name" value="CarboxypepD_reg"/>
    <property type="match status" value="1"/>
</dbReference>
<dbReference type="GO" id="GO:0009279">
    <property type="term" value="C:cell outer membrane"/>
    <property type="evidence" value="ECO:0007669"/>
    <property type="project" value="UniProtKB-SubCell"/>
</dbReference>
<dbReference type="Gene3D" id="2.40.170.20">
    <property type="entry name" value="TonB-dependent receptor, beta-barrel domain"/>
    <property type="match status" value="1"/>
</dbReference>
<protein>
    <recommendedName>
        <fullName evidence="7">TonB-dependent transporter Oar-like beta-barrel domain-containing protein</fullName>
    </recommendedName>
</protein>
<evidence type="ECO:0000256" key="6">
    <source>
        <dbReference type="ARBA" id="ARBA00023237"/>
    </source>
</evidence>
<keyword evidence="5" id="KW-0472">Membrane</keyword>
<organism evidence="8 9">
    <name type="scientific">Edaphobacter acidisoli</name>
    <dbReference type="NCBI Taxonomy" id="2040573"/>
    <lineage>
        <taxon>Bacteria</taxon>
        <taxon>Pseudomonadati</taxon>
        <taxon>Acidobacteriota</taxon>
        <taxon>Terriglobia</taxon>
        <taxon>Terriglobales</taxon>
        <taxon>Acidobacteriaceae</taxon>
        <taxon>Edaphobacter</taxon>
    </lineage>
</organism>
<evidence type="ECO:0000313" key="9">
    <source>
        <dbReference type="Proteomes" id="UP000648801"/>
    </source>
</evidence>
<name>A0A916S0P7_9BACT</name>
<evidence type="ECO:0000256" key="2">
    <source>
        <dbReference type="ARBA" id="ARBA00022448"/>
    </source>
</evidence>
<keyword evidence="2" id="KW-0813">Transport</keyword>
<keyword evidence="3" id="KW-1134">Transmembrane beta strand</keyword>
<dbReference type="InterPro" id="IPR039426">
    <property type="entry name" value="TonB-dep_rcpt-like"/>
</dbReference>
<comment type="caution">
    <text evidence="8">The sequence shown here is derived from an EMBL/GenBank/DDBJ whole genome shotgun (WGS) entry which is preliminary data.</text>
</comment>
<keyword evidence="6" id="KW-0998">Cell outer membrane</keyword>
<evidence type="ECO:0000313" key="8">
    <source>
        <dbReference type="EMBL" id="GGA78276.1"/>
    </source>
</evidence>
<proteinExistence type="predicted"/>
<dbReference type="SUPFAM" id="SSF49464">
    <property type="entry name" value="Carboxypeptidase regulatory domain-like"/>
    <property type="match status" value="1"/>
</dbReference>
<dbReference type="Gene3D" id="2.60.40.1120">
    <property type="entry name" value="Carboxypeptidase-like, regulatory domain"/>
    <property type="match status" value="1"/>
</dbReference>
<dbReference type="Pfam" id="PF25183">
    <property type="entry name" value="OMP_b-brl_4"/>
    <property type="match status" value="1"/>
</dbReference>
<dbReference type="InterPro" id="IPR008969">
    <property type="entry name" value="CarboxyPept-like_regulatory"/>
</dbReference>
<evidence type="ECO:0000256" key="3">
    <source>
        <dbReference type="ARBA" id="ARBA00022452"/>
    </source>
</evidence>
<reference evidence="8" key="1">
    <citation type="journal article" date="2014" name="Int. J. Syst. Evol. Microbiol.">
        <title>Complete genome sequence of Corynebacterium casei LMG S-19264T (=DSM 44701T), isolated from a smear-ripened cheese.</title>
        <authorList>
            <consortium name="US DOE Joint Genome Institute (JGI-PGF)"/>
            <person name="Walter F."/>
            <person name="Albersmeier A."/>
            <person name="Kalinowski J."/>
            <person name="Ruckert C."/>
        </authorList>
    </citation>
    <scope>NUCLEOTIDE SEQUENCE</scope>
    <source>
        <strain evidence="8">CGMCC 1.15447</strain>
    </source>
</reference>
<accession>A0A916S0P7</accession>
<evidence type="ECO:0000256" key="4">
    <source>
        <dbReference type="ARBA" id="ARBA00022692"/>
    </source>
</evidence>
<sequence>MQDASNAVIANASVSLTNSDTQVVKMTTTDSAGVYRFVSLAPGPYVLSASAPGFSPAKVSFVLTTAETRSVPVQLAVGQTSTQVTVSSQAPLLDTSDSRNEQTLDTQALQSLPLVARNPTALIGLTPGVTGLGTGSSTNFNPENYIDASANGRGQNGNQYVVDGLDVTSSIRPGVLNLTPNVDAVSEVSVQTNTYTVDYGRASSIQTVMTTKSGTDQYHGLASEYYNYQGFNARGEFGVPQPQKINPYHTNNMSFGIGGPVIPHHQFFFFFSIEPYLALYSNGGSIQTYEDPAFLSFAQATQPNSPEVQLMAKYKPTGATTTGVSATAVDVFGPQNPIANTGCNTPSTDNIPCGTPVFDHGNFNSSSYNNAKQWNLRLDKYFSKDRVYGNFIRNTINSGGPAVRPAFATTNSDYGASIQVNETHTFSAALLNEASFGYNRIEGFNSKTGTFTVPIVSVSQLGVGFGDGFAQGDYIQHSYHWRDVLTKIHGGHSFKFGYEGWHGDDLALFAGAYGIPNLYYNNMIDLINDKPYSETGLSYNIVTGKPQPGQYQFAMSTAGAFAEDTWQASRKLTINYGVRYDNFGNAYPIGGTQLANFHLASGTSFQNRVTNGVMTQQNHVYTNSMNWVFSPRVGVAFDPAGDGKWVVRGGIGLYHDFVTLGNSENGLKGNPPGFVVPTFKSDGSTAAPVFSYGTQNKYPYGFTYPAFAGTPLDSKGGVVGSNISVGGVDANMSSPRTINWSAAVERQLTNRMVVSVGYVGSHSGNLVIGGGNTGATSYGVDVNIYPGDLIQHIQCTETSTMNSCTGVQTRLNTSFGSITYATNGARSNYQALVAAVKGRFAQRGLLTASYTRSDSQDDWQAYPGAYPYDQYYGPSPWNAPNRFSLGWSYELPGVNQGHGLVGRVSSGWSLSGTTILQSGTPFTVFTGASFHAQLIDPTQPAIHSNIRFAADSGDFNADGDNFDYPNVSSYNQPKDRKSYKAGIFTHCAGGNLDNCGAFSLPTPGSEGNEKSNQFQNPGFAQTDFALQKTTNIAERFNLELRGDFINALNRPNLNGVDSNAQDGTNFGTSNSTQTPRVVVLGAKLSF</sequence>
<reference evidence="8" key="2">
    <citation type="submission" date="2020-09" db="EMBL/GenBank/DDBJ databases">
        <authorList>
            <person name="Sun Q."/>
            <person name="Zhou Y."/>
        </authorList>
    </citation>
    <scope>NUCLEOTIDE SEQUENCE</scope>
    <source>
        <strain evidence="8">CGMCC 1.15447</strain>
    </source>
</reference>
<keyword evidence="4" id="KW-0812">Transmembrane</keyword>
<evidence type="ECO:0000259" key="7">
    <source>
        <dbReference type="Pfam" id="PF25183"/>
    </source>
</evidence>
<dbReference type="GO" id="GO:0044718">
    <property type="term" value="P:siderophore transmembrane transport"/>
    <property type="evidence" value="ECO:0007669"/>
    <property type="project" value="TreeGrafter"/>
</dbReference>
<dbReference type="PANTHER" id="PTHR30069">
    <property type="entry name" value="TONB-DEPENDENT OUTER MEMBRANE RECEPTOR"/>
    <property type="match status" value="1"/>
</dbReference>
<dbReference type="InterPro" id="IPR057601">
    <property type="entry name" value="Oar-like_b-barrel"/>
</dbReference>
<dbReference type="SUPFAM" id="SSF56935">
    <property type="entry name" value="Porins"/>
    <property type="match status" value="1"/>
</dbReference>
<dbReference type="AlphaFoldDB" id="A0A916S0P7"/>
<comment type="subcellular location">
    <subcellularLocation>
        <location evidence="1">Cell outer membrane</location>
        <topology evidence="1">Multi-pass membrane protein</topology>
    </subcellularLocation>
</comment>
<dbReference type="GO" id="GO:0015344">
    <property type="term" value="F:siderophore uptake transmembrane transporter activity"/>
    <property type="evidence" value="ECO:0007669"/>
    <property type="project" value="TreeGrafter"/>
</dbReference>
<keyword evidence="9" id="KW-1185">Reference proteome</keyword>
<dbReference type="Proteomes" id="UP000648801">
    <property type="component" value="Unassembled WGS sequence"/>
</dbReference>